<reference evidence="14" key="1">
    <citation type="submission" date="2016-11" db="EMBL/GenBank/DDBJ databases">
        <authorList>
            <person name="Varghese N."/>
            <person name="Submissions S."/>
        </authorList>
    </citation>
    <scope>NUCLEOTIDE SEQUENCE [LARGE SCALE GENOMIC DNA]</scope>
    <source>
        <strain evidence="14">DSM 28223</strain>
    </source>
</reference>
<sequence length="307" mass="33269">MQKTLKSAIRFSGIGLHTGKPVRMEIEPASAGYGIWFQRTDVLSGDQMIPARWDVVEQSPLCTKIKNSDDVSVSTIEHIMAALAGCGVHNALIKIDGPEVPIMDGSSAAFVRAILARGLITQSPTIRALKVLKPIRVEREDAWAELHPSDNLEIDFHIEFADAAIGTQHQTLNMANGTFVRELCDCRTFCRQADVDWMRANGLALGGVPGENAVVFDGTYVQSGRGLRRVDEPVRHKMLDALGDLYTAGAPILGRYVGHRSGHAMTNKLLRALLTDPDAYCFVECSADMAARLPGVGASMSEMPAVA</sequence>
<feature type="active site" description="Proton donor" evidence="12">
    <location>
        <position position="263"/>
    </location>
</feature>
<keyword evidence="8 12" id="KW-0378">Hydrolase</keyword>
<feature type="binding site" evidence="12">
    <location>
        <position position="78"/>
    </location>
    <ligand>
        <name>Zn(2+)</name>
        <dbReference type="ChEBI" id="CHEBI:29105"/>
    </ligand>
</feature>
<dbReference type="NCBIfam" id="TIGR00325">
    <property type="entry name" value="lpxC"/>
    <property type="match status" value="1"/>
</dbReference>
<dbReference type="InterPro" id="IPR011334">
    <property type="entry name" value="UDP-acyl_GlcNac_deAcase_C"/>
</dbReference>
<dbReference type="AlphaFoldDB" id="A0A1M5VHC6"/>
<evidence type="ECO:0000256" key="10">
    <source>
        <dbReference type="ARBA" id="ARBA00023098"/>
    </source>
</evidence>
<dbReference type="InterPro" id="IPR020568">
    <property type="entry name" value="Ribosomal_Su5_D2-typ_SF"/>
</dbReference>
<dbReference type="GO" id="GO:0016020">
    <property type="term" value="C:membrane"/>
    <property type="evidence" value="ECO:0007669"/>
    <property type="project" value="GOC"/>
</dbReference>
<dbReference type="EMBL" id="FQWM01000008">
    <property type="protein sequence ID" value="SHH74659.1"/>
    <property type="molecule type" value="Genomic_DNA"/>
</dbReference>
<evidence type="ECO:0000256" key="3">
    <source>
        <dbReference type="ARBA" id="ARBA00005002"/>
    </source>
</evidence>
<keyword evidence="10 12" id="KW-0443">Lipid metabolism</keyword>
<feature type="binding site" evidence="12">
    <location>
        <position position="236"/>
    </location>
    <ligand>
        <name>Zn(2+)</name>
        <dbReference type="ChEBI" id="CHEBI:29105"/>
    </ligand>
</feature>
<evidence type="ECO:0000256" key="9">
    <source>
        <dbReference type="ARBA" id="ARBA00022833"/>
    </source>
</evidence>
<dbReference type="GO" id="GO:0009245">
    <property type="term" value="P:lipid A biosynthetic process"/>
    <property type="evidence" value="ECO:0007669"/>
    <property type="project" value="UniProtKB-UniRule"/>
</dbReference>
<protein>
    <recommendedName>
        <fullName evidence="4 12">UDP-3-O-acyl-N-acetylglucosamine deacetylase</fullName>
        <shortName evidence="12">UDP-3-O-acyl-GlcNAc deacetylase</shortName>
        <ecNumber evidence="4 12">3.5.1.108</ecNumber>
    </recommendedName>
    <alternativeName>
        <fullName evidence="12">UDP-3-O-[R-3-hydroxymyristoyl]-N-acetylglucosamine deacetylase</fullName>
    </alternativeName>
</protein>
<evidence type="ECO:0000313" key="13">
    <source>
        <dbReference type="EMBL" id="SHH74659.1"/>
    </source>
</evidence>
<evidence type="ECO:0000256" key="11">
    <source>
        <dbReference type="ARBA" id="ARBA00024535"/>
    </source>
</evidence>
<name>A0A1M5VHC6_9RHOB</name>
<dbReference type="Gene3D" id="3.30.230.20">
    <property type="entry name" value="lpxc deacetylase, domain 1"/>
    <property type="match status" value="1"/>
</dbReference>
<feature type="binding site" evidence="12">
    <location>
        <position position="240"/>
    </location>
    <ligand>
        <name>Zn(2+)</name>
        <dbReference type="ChEBI" id="CHEBI:29105"/>
    </ligand>
</feature>
<dbReference type="GO" id="GO:0046872">
    <property type="term" value="F:metal ion binding"/>
    <property type="evidence" value="ECO:0007669"/>
    <property type="project" value="UniProtKB-KW"/>
</dbReference>
<dbReference type="Pfam" id="PF03331">
    <property type="entry name" value="LpxC"/>
    <property type="match status" value="1"/>
</dbReference>
<evidence type="ECO:0000256" key="6">
    <source>
        <dbReference type="ARBA" id="ARBA00022556"/>
    </source>
</evidence>
<evidence type="ECO:0000313" key="14">
    <source>
        <dbReference type="Proteomes" id="UP000184211"/>
    </source>
</evidence>
<dbReference type="HAMAP" id="MF_00388">
    <property type="entry name" value="LpxC"/>
    <property type="match status" value="1"/>
</dbReference>
<comment type="function">
    <text evidence="2 12">Catalyzes the hydrolysis of UDP-3-O-myristoyl-N-acetylglucosamine to form UDP-3-O-myristoylglucosamine and acetate, the committed step in lipid A biosynthesis.</text>
</comment>
<dbReference type="PANTHER" id="PTHR33694:SF1">
    <property type="entry name" value="UDP-3-O-ACYL-N-ACETYLGLUCOSAMINE DEACETYLASE 1, MITOCHONDRIAL-RELATED"/>
    <property type="match status" value="1"/>
</dbReference>
<evidence type="ECO:0000256" key="5">
    <source>
        <dbReference type="ARBA" id="ARBA00022516"/>
    </source>
</evidence>
<dbReference type="UniPathway" id="UPA00359">
    <property type="reaction ID" value="UER00478"/>
</dbReference>
<comment type="cofactor">
    <cofactor evidence="1 12">
        <name>Zn(2+)</name>
        <dbReference type="ChEBI" id="CHEBI:29105"/>
    </cofactor>
</comment>
<comment type="catalytic activity">
    <reaction evidence="11 12">
        <text>a UDP-3-O-[(3R)-3-hydroxyacyl]-N-acetyl-alpha-D-glucosamine + H2O = a UDP-3-O-[(3R)-3-hydroxyacyl]-alpha-D-glucosamine + acetate</text>
        <dbReference type="Rhea" id="RHEA:67816"/>
        <dbReference type="ChEBI" id="CHEBI:15377"/>
        <dbReference type="ChEBI" id="CHEBI:30089"/>
        <dbReference type="ChEBI" id="CHEBI:137740"/>
        <dbReference type="ChEBI" id="CHEBI:173225"/>
        <dbReference type="EC" id="3.5.1.108"/>
    </reaction>
</comment>
<dbReference type="OrthoDB" id="9802746at2"/>
<dbReference type="GO" id="GO:0103117">
    <property type="term" value="F:UDP-3-O-acyl-N-acetylglucosamine deacetylase activity"/>
    <property type="evidence" value="ECO:0007669"/>
    <property type="project" value="UniProtKB-UniRule"/>
</dbReference>
<evidence type="ECO:0000256" key="12">
    <source>
        <dbReference type="HAMAP-Rule" id="MF_00388"/>
    </source>
</evidence>
<dbReference type="InterPro" id="IPR004463">
    <property type="entry name" value="UDP-acyl_GlcNac_deAcase"/>
</dbReference>
<dbReference type="STRING" id="870908.SAMN04488044_3170"/>
<evidence type="ECO:0000256" key="2">
    <source>
        <dbReference type="ARBA" id="ARBA00002923"/>
    </source>
</evidence>
<evidence type="ECO:0000256" key="7">
    <source>
        <dbReference type="ARBA" id="ARBA00022723"/>
    </source>
</evidence>
<keyword evidence="5 12" id="KW-0444">Lipid biosynthesis</keyword>
<gene>
    <name evidence="12" type="primary">lpxC</name>
    <name evidence="13" type="ORF">SAMN04488044_3170</name>
</gene>
<dbReference type="EC" id="3.5.1.108" evidence="4 12"/>
<evidence type="ECO:0000256" key="1">
    <source>
        <dbReference type="ARBA" id="ARBA00001947"/>
    </source>
</evidence>
<dbReference type="Gene3D" id="3.30.1700.10">
    <property type="entry name" value="lpxc deacetylase, domain 2"/>
    <property type="match status" value="1"/>
</dbReference>
<keyword evidence="14" id="KW-1185">Reference proteome</keyword>
<evidence type="ECO:0000256" key="4">
    <source>
        <dbReference type="ARBA" id="ARBA00012745"/>
    </source>
</evidence>
<keyword evidence="7 12" id="KW-0479">Metal-binding</keyword>
<keyword evidence="9 12" id="KW-0862">Zinc</keyword>
<dbReference type="InterPro" id="IPR015870">
    <property type="entry name" value="UDP-acyl_N-AcGlcN_deAcase_N"/>
</dbReference>
<dbReference type="RefSeq" id="WP_072793999.1">
    <property type="nucleotide sequence ID" value="NZ_FQWM01000008.1"/>
</dbReference>
<keyword evidence="6 12" id="KW-0441">Lipid A biosynthesis</keyword>
<evidence type="ECO:0000256" key="8">
    <source>
        <dbReference type="ARBA" id="ARBA00022801"/>
    </source>
</evidence>
<comment type="pathway">
    <text evidence="3 12">Glycolipid biosynthesis; lipid IV(A) biosynthesis; lipid IV(A) from (3R)-3-hydroxytetradecanoyl-[acyl-carrier-protein] and UDP-N-acetyl-alpha-D-glucosamine: step 2/6.</text>
</comment>
<comment type="similarity">
    <text evidence="12">Belongs to the LpxC family.</text>
</comment>
<dbReference type="SUPFAM" id="SSF54211">
    <property type="entry name" value="Ribosomal protein S5 domain 2-like"/>
    <property type="match status" value="2"/>
</dbReference>
<accession>A0A1M5VHC6</accession>
<proteinExistence type="inferred from homology"/>
<dbReference type="PANTHER" id="PTHR33694">
    <property type="entry name" value="UDP-3-O-ACYL-N-ACETYLGLUCOSAMINE DEACETYLASE 1, MITOCHONDRIAL-RELATED"/>
    <property type="match status" value="1"/>
</dbReference>
<organism evidence="13 14">
    <name type="scientific">Cognatishimia maritima</name>
    <dbReference type="NCBI Taxonomy" id="870908"/>
    <lineage>
        <taxon>Bacteria</taxon>
        <taxon>Pseudomonadati</taxon>
        <taxon>Pseudomonadota</taxon>
        <taxon>Alphaproteobacteria</taxon>
        <taxon>Rhodobacterales</taxon>
        <taxon>Paracoccaceae</taxon>
        <taxon>Cognatishimia</taxon>
    </lineage>
</organism>
<dbReference type="Proteomes" id="UP000184211">
    <property type="component" value="Unassembled WGS sequence"/>
</dbReference>